<evidence type="ECO:0000259" key="11">
    <source>
        <dbReference type="PROSITE" id="PS50109"/>
    </source>
</evidence>
<dbReference type="SUPFAM" id="SSF158472">
    <property type="entry name" value="HAMP domain-like"/>
    <property type="match status" value="1"/>
</dbReference>
<dbReference type="CDD" id="cd00156">
    <property type="entry name" value="REC"/>
    <property type="match status" value="1"/>
</dbReference>
<dbReference type="SMART" id="SM00387">
    <property type="entry name" value="HATPase_c"/>
    <property type="match status" value="1"/>
</dbReference>
<dbReference type="InterPro" id="IPR004358">
    <property type="entry name" value="Sig_transdc_His_kin-like_C"/>
</dbReference>
<dbReference type="InterPro" id="IPR003660">
    <property type="entry name" value="HAMP_dom"/>
</dbReference>
<dbReference type="AlphaFoldDB" id="A0A2U9SCE5"/>
<keyword evidence="6 14" id="KW-0418">Kinase</keyword>
<dbReference type="GO" id="GO:0005886">
    <property type="term" value="C:plasma membrane"/>
    <property type="evidence" value="ECO:0007669"/>
    <property type="project" value="TreeGrafter"/>
</dbReference>
<feature type="domain" description="HAMP" evidence="13">
    <location>
        <begin position="297"/>
        <end position="350"/>
    </location>
</feature>
<dbReference type="SUPFAM" id="SSF52172">
    <property type="entry name" value="CheY-like"/>
    <property type="match status" value="1"/>
</dbReference>
<evidence type="ECO:0000313" key="14">
    <source>
        <dbReference type="EMBL" id="AWU97142.1"/>
    </source>
</evidence>
<geneLocation type="plasmid" evidence="14 15">
    <name>unnamed3</name>
</geneLocation>
<dbReference type="KEGG" id="azm:DM194_22850"/>
<evidence type="ECO:0000259" key="13">
    <source>
        <dbReference type="PROSITE" id="PS50885"/>
    </source>
</evidence>
<evidence type="ECO:0000256" key="6">
    <source>
        <dbReference type="ARBA" id="ARBA00022777"/>
    </source>
</evidence>
<dbReference type="Pfam" id="PF00072">
    <property type="entry name" value="Response_reg"/>
    <property type="match status" value="1"/>
</dbReference>
<proteinExistence type="predicted"/>
<dbReference type="InterPro" id="IPR011006">
    <property type="entry name" value="CheY-like_superfamily"/>
</dbReference>
<dbReference type="InterPro" id="IPR001789">
    <property type="entry name" value="Sig_transdc_resp-reg_receiver"/>
</dbReference>
<dbReference type="InterPro" id="IPR003661">
    <property type="entry name" value="HisK_dim/P_dom"/>
</dbReference>
<keyword evidence="10" id="KW-0812">Transmembrane</keyword>
<evidence type="ECO:0000256" key="1">
    <source>
        <dbReference type="ARBA" id="ARBA00000085"/>
    </source>
</evidence>
<organism evidence="14 15">
    <name type="scientific">Azospirillum ramasamyi</name>
    <dbReference type="NCBI Taxonomy" id="682998"/>
    <lineage>
        <taxon>Bacteria</taxon>
        <taxon>Pseudomonadati</taxon>
        <taxon>Pseudomonadota</taxon>
        <taxon>Alphaproteobacteria</taxon>
        <taxon>Rhodospirillales</taxon>
        <taxon>Azospirillaceae</taxon>
        <taxon>Azospirillum</taxon>
    </lineage>
</organism>
<dbReference type="PANTHER" id="PTHR43047:SF9">
    <property type="entry name" value="HISTIDINE KINASE"/>
    <property type="match status" value="1"/>
</dbReference>
<accession>A0A2U9SCE5</accession>
<dbReference type="InterPro" id="IPR003594">
    <property type="entry name" value="HATPase_dom"/>
</dbReference>
<evidence type="ECO:0000256" key="4">
    <source>
        <dbReference type="ARBA" id="ARBA00022553"/>
    </source>
</evidence>
<evidence type="ECO:0000256" key="5">
    <source>
        <dbReference type="ARBA" id="ARBA00022679"/>
    </source>
</evidence>
<keyword evidence="4 7" id="KW-0597">Phosphoprotein</keyword>
<feature type="domain" description="Response regulatory" evidence="12">
    <location>
        <begin position="647"/>
        <end position="768"/>
    </location>
</feature>
<feature type="domain" description="Histidine kinase" evidence="11">
    <location>
        <begin position="411"/>
        <end position="624"/>
    </location>
</feature>
<evidence type="ECO:0000313" key="15">
    <source>
        <dbReference type="Proteomes" id="UP000249605"/>
    </source>
</evidence>
<comment type="subcellular location">
    <subcellularLocation>
        <location evidence="2">Membrane</location>
    </subcellularLocation>
</comment>
<dbReference type="PROSITE" id="PS50110">
    <property type="entry name" value="RESPONSE_REGULATORY"/>
    <property type="match status" value="1"/>
</dbReference>
<feature type="transmembrane region" description="Helical" evidence="10">
    <location>
        <begin position="39"/>
        <end position="61"/>
    </location>
</feature>
<dbReference type="PROSITE" id="PS50885">
    <property type="entry name" value="HAMP"/>
    <property type="match status" value="1"/>
</dbReference>
<dbReference type="SMART" id="SM00304">
    <property type="entry name" value="HAMP"/>
    <property type="match status" value="1"/>
</dbReference>
<dbReference type="Gene3D" id="6.10.340.10">
    <property type="match status" value="1"/>
</dbReference>
<dbReference type="PRINTS" id="PR00344">
    <property type="entry name" value="BCTRLSENSOR"/>
</dbReference>
<feature type="modified residue" description="4-aspartylphosphate" evidence="7">
    <location>
        <position position="698"/>
    </location>
</feature>
<evidence type="ECO:0000256" key="2">
    <source>
        <dbReference type="ARBA" id="ARBA00004370"/>
    </source>
</evidence>
<protein>
    <recommendedName>
        <fullName evidence="3">histidine kinase</fullName>
        <ecNumber evidence="3">2.7.13.3</ecNumber>
    </recommendedName>
</protein>
<keyword evidence="8" id="KW-0175">Coiled coil</keyword>
<dbReference type="SUPFAM" id="SSF47384">
    <property type="entry name" value="Homodimeric domain of signal transducing histidine kinase"/>
    <property type="match status" value="1"/>
</dbReference>
<dbReference type="PROSITE" id="PS50109">
    <property type="entry name" value="HIS_KIN"/>
    <property type="match status" value="1"/>
</dbReference>
<dbReference type="Pfam" id="PF00512">
    <property type="entry name" value="HisKA"/>
    <property type="match status" value="1"/>
</dbReference>
<evidence type="ECO:0000256" key="7">
    <source>
        <dbReference type="PROSITE-ProRule" id="PRU00169"/>
    </source>
</evidence>
<dbReference type="GO" id="GO:0009927">
    <property type="term" value="F:histidine phosphotransfer kinase activity"/>
    <property type="evidence" value="ECO:0007669"/>
    <property type="project" value="TreeGrafter"/>
</dbReference>
<dbReference type="Pfam" id="PF00672">
    <property type="entry name" value="HAMP"/>
    <property type="match status" value="1"/>
</dbReference>
<gene>
    <name evidence="14" type="ORF">DM194_22850</name>
</gene>
<dbReference type="EC" id="2.7.13.3" evidence="3"/>
<comment type="catalytic activity">
    <reaction evidence="1">
        <text>ATP + protein L-histidine = ADP + protein N-phospho-L-histidine.</text>
        <dbReference type="EC" id="2.7.13.3"/>
    </reaction>
</comment>
<dbReference type="SMART" id="SM00388">
    <property type="entry name" value="HisKA"/>
    <property type="match status" value="1"/>
</dbReference>
<dbReference type="CDD" id="cd00082">
    <property type="entry name" value="HisKA"/>
    <property type="match status" value="1"/>
</dbReference>
<evidence type="ECO:0000256" key="3">
    <source>
        <dbReference type="ARBA" id="ARBA00012438"/>
    </source>
</evidence>
<keyword evidence="10" id="KW-0472">Membrane</keyword>
<dbReference type="InterPro" id="IPR036890">
    <property type="entry name" value="HATPase_C_sf"/>
</dbReference>
<dbReference type="FunFam" id="3.30.565.10:FF:000049">
    <property type="entry name" value="Two-component sensor histidine kinase"/>
    <property type="match status" value="1"/>
</dbReference>
<dbReference type="InterPro" id="IPR036097">
    <property type="entry name" value="HisK_dim/P_sf"/>
</dbReference>
<keyword evidence="15" id="KW-1185">Reference proteome</keyword>
<feature type="region of interest" description="Disordered" evidence="9">
    <location>
        <begin position="771"/>
        <end position="801"/>
    </location>
</feature>
<dbReference type="PANTHER" id="PTHR43047">
    <property type="entry name" value="TWO-COMPONENT HISTIDINE PROTEIN KINASE"/>
    <property type="match status" value="1"/>
</dbReference>
<dbReference type="Proteomes" id="UP000249605">
    <property type="component" value="Plasmid unnamed3"/>
</dbReference>
<dbReference type="GO" id="GO:0000155">
    <property type="term" value="F:phosphorelay sensor kinase activity"/>
    <property type="evidence" value="ECO:0007669"/>
    <property type="project" value="InterPro"/>
</dbReference>
<dbReference type="Gene3D" id="3.30.565.10">
    <property type="entry name" value="Histidine kinase-like ATPase, C-terminal domain"/>
    <property type="match status" value="1"/>
</dbReference>
<keyword evidence="10" id="KW-1133">Transmembrane helix</keyword>
<dbReference type="SUPFAM" id="SSF55874">
    <property type="entry name" value="ATPase domain of HSP90 chaperone/DNA topoisomerase II/histidine kinase"/>
    <property type="match status" value="1"/>
</dbReference>
<dbReference type="Pfam" id="PF02518">
    <property type="entry name" value="HATPase_c"/>
    <property type="match status" value="1"/>
</dbReference>
<feature type="coiled-coil region" evidence="8">
    <location>
        <begin position="363"/>
        <end position="401"/>
    </location>
</feature>
<dbReference type="SMART" id="SM00448">
    <property type="entry name" value="REC"/>
    <property type="match status" value="1"/>
</dbReference>
<keyword evidence="14" id="KW-0614">Plasmid</keyword>
<dbReference type="Gene3D" id="1.10.287.130">
    <property type="match status" value="1"/>
</dbReference>
<feature type="compositionally biased region" description="Pro residues" evidence="9">
    <location>
        <begin position="10"/>
        <end position="21"/>
    </location>
</feature>
<evidence type="ECO:0000256" key="9">
    <source>
        <dbReference type="SAM" id="MobiDB-lite"/>
    </source>
</evidence>
<dbReference type="Gene3D" id="3.40.50.2300">
    <property type="match status" value="1"/>
</dbReference>
<keyword evidence="5" id="KW-0808">Transferase</keyword>
<feature type="transmembrane region" description="Helical" evidence="10">
    <location>
        <begin position="269"/>
        <end position="291"/>
    </location>
</feature>
<reference evidence="14 15" key="1">
    <citation type="submission" date="2018-06" db="EMBL/GenBank/DDBJ databases">
        <title>Complete genome sequencing of Azospirillum sp. M2T2B2.</title>
        <authorList>
            <person name="Heo J."/>
            <person name="Kim S.-J."/>
            <person name="Kwon S.-W."/>
            <person name="Anandham R."/>
        </authorList>
    </citation>
    <scope>NUCLEOTIDE SEQUENCE [LARGE SCALE GENOMIC DNA]</scope>
    <source>
        <strain evidence="14 15">M2T2B2</strain>
        <plasmid evidence="14 15">unnamed3</plasmid>
    </source>
</reference>
<dbReference type="InterPro" id="IPR005467">
    <property type="entry name" value="His_kinase_dom"/>
</dbReference>
<sequence>MSAPMSGPDPFRPPNAIPPSAAPSVTQRMLTSGRLARRFALVSLMLGVLIAILIGASLYVVSSRHLAGQHLANVEANANLAARQTEGLLNTLATTVRDLADNSVLATALVDSAGKETYLVPFLGSFNHIASVPVAIVFTDFEGDPIADNGLQSATLSIEPADMAWLRAAIAAGKPAATVVHQNGTHYLLAAEMLIYSRTSSPEGALLYKVLLDSLVLHPKAELRHTGDEPQPLAPDRIAVTVPLTVSDRLSALGIYLRLEAPATPTTALLSWMLPTYGMVALAALLAIYIGSRAVGSHMTRSLRELERLAGSIATDGFTGQRARVRGNDEVSALARGFNAMLDHIAAIQREREMRAAEEITIQRTLAKRAEQARAEAESARNEAERSRQEAVMALMAAERANAAKTHFLAAASHDLRQPVQSLVLLTSALAMRLGDHPASTLVGSLEASMDALCRLLDAILDISKLDAGTVSPSVQAVSLGAIFARLEEEYRLRAAEKGVAFRSVPTDVTLNADPALLERIIRNLVENALRYTDRGRILLGCRRGSGVLRIQIFDTGIGIQPEHLERIFHEFYQVSNPARDRGKGLGLGLAIVERLARLLGYRVHVASRPNRGSCFTLEIPMPALAAPAIAPAAAAAEQAPQPGRGIALVIDDDPLVREGLTLLIEDLGWRAIAADSAGHALHLLRMQPRPPDLVIADFRLEAGATGLQAIHAVEAALTEQGHAAPLSVVLTGDTAPERIVDAEASGYRILHKPIAAKEVARLLSDALLGGPDRNPGSSHGPSADPATGSAGRSDSAFMEG</sequence>
<evidence type="ECO:0000256" key="8">
    <source>
        <dbReference type="SAM" id="Coils"/>
    </source>
</evidence>
<dbReference type="EMBL" id="CP029833">
    <property type="protein sequence ID" value="AWU97142.1"/>
    <property type="molecule type" value="Genomic_DNA"/>
</dbReference>
<evidence type="ECO:0000259" key="12">
    <source>
        <dbReference type="PROSITE" id="PS50110"/>
    </source>
</evidence>
<name>A0A2U9SCE5_9PROT</name>
<feature type="region of interest" description="Disordered" evidence="9">
    <location>
        <begin position="1"/>
        <end position="23"/>
    </location>
</feature>
<evidence type="ECO:0000256" key="10">
    <source>
        <dbReference type="SAM" id="Phobius"/>
    </source>
</evidence>
<dbReference type="CDD" id="cd06225">
    <property type="entry name" value="HAMP"/>
    <property type="match status" value="1"/>
</dbReference>
<dbReference type="OrthoDB" id="8477070at2"/>